<name>A0AA48WAS1_9BURK</name>
<evidence type="ECO:0000313" key="2">
    <source>
        <dbReference type="EMBL" id="QPI49121.1"/>
    </source>
</evidence>
<evidence type="ECO:0000256" key="1">
    <source>
        <dbReference type="SAM" id="Phobius"/>
    </source>
</evidence>
<protein>
    <recommendedName>
        <fullName evidence="4">DUF4405 domain-containing protein</fullName>
    </recommendedName>
</protein>
<keyword evidence="1" id="KW-1133">Transmembrane helix</keyword>
<keyword evidence="3" id="KW-1185">Reference proteome</keyword>
<gene>
    <name evidence="2" type="ORF">IV454_27210</name>
</gene>
<dbReference type="Proteomes" id="UP000662888">
    <property type="component" value="Chromosome"/>
</dbReference>
<feature type="transmembrane region" description="Helical" evidence="1">
    <location>
        <begin position="50"/>
        <end position="70"/>
    </location>
</feature>
<reference evidence="2 3" key="1">
    <citation type="submission" date="2020-11" db="EMBL/GenBank/DDBJ databases">
        <authorList>
            <person name="Sun Q."/>
        </authorList>
    </citation>
    <scope>NUCLEOTIDE SEQUENCE [LARGE SCALE GENOMIC DNA]</scope>
    <source>
        <strain evidence="2 3">P8398</strain>
    </source>
</reference>
<dbReference type="RefSeq" id="WP_206088705.1">
    <property type="nucleotide sequence ID" value="NZ_CP065053.1"/>
</dbReference>
<sequence>MKGYPAWFVRALLGALLLVFVSGSLLAPTTLVMRFEMALAWRLPGAGRVVTAAMHAATGFVLLMMLGALWSVHMRAGWRKRRQRGSGATLGIMLVLLAASAVAIYYAGEDALGSGAALVHLVVGVSLLLPFGWHWVHARRASRKAVVREAAFVPVNTVSARAKAN</sequence>
<accession>A0AA48WAS1</accession>
<keyword evidence="1" id="KW-0812">Transmembrane</keyword>
<feature type="transmembrane region" description="Helical" evidence="1">
    <location>
        <begin position="90"/>
        <end position="108"/>
    </location>
</feature>
<proteinExistence type="predicted"/>
<keyword evidence="1" id="KW-0472">Membrane</keyword>
<organism evidence="2 3">
    <name type="scientific">Massilia antarctica</name>
    <dbReference type="NCBI Taxonomy" id="2765360"/>
    <lineage>
        <taxon>Bacteria</taxon>
        <taxon>Pseudomonadati</taxon>
        <taxon>Pseudomonadota</taxon>
        <taxon>Betaproteobacteria</taxon>
        <taxon>Burkholderiales</taxon>
        <taxon>Oxalobacteraceae</taxon>
        <taxon>Telluria group</taxon>
        <taxon>Massilia</taxon>
    </lineage>
</organism>
<feature type="transmembrane region" description="Helical" evidence="1">
    <location>
        <begin position="114"/>
        <end position="136"/>
    </location>
</feature>
<evidence type="ECO:0000313" key="3">
    <source>
        <dbReference type="Proteomes" id="UP000662888"/>
    </source>
</evidence>
<dbReference type="EMBL" id="CP065053">
    <property type="protein sequence ID" value="QPI49121.1"/>
    <property type="molecule type" value="Genomic_DNA"/>
</dbReference>
<evidence type="ECO:0008006" key="4">
    <source>
        <dbReference type="Google" id="ProtNLM"/>
    </source>
</evidence>